<evidence type="ECO:0000313" key="1">
    <source>
        <dbReference type="EMBL" id="SOH03103.1"/>
    </source>
</evidence>
<dbReference type="AlphaFoldDB" id="A0A2C9CC01"/>
<dbReference type="EMBL" id="LT934425">
    <property type="protein sequence ID" value="SOH03103.1"/>
    <property type="molecule type" value="Genomic_DNA"/>
</dbReference>
<evidence type="ECO:0000313" key="2">
    <source>
        <dbReference type="Proteomes" id="UP000221734"/>
    </source>
</evidence>
<dbReference type="Pfam" id="PF22091">
    <property type="entry name" value="DUF6941"/>
    <property type="match status" value="1"/>
</dbReference>
<protein>
    <submittedName>
        <fullName evidence="1">Uncharacterized protein</fullName>
    </submittedName>
</protein>
<keyword evidence="2" id="KW-1185">Reference proteome</keyword>
<dbReference type="OrthoDB" id="1716312at2"/>
<dbReference type="Proteomes" id="UP000221734">
    <property type="component" value="Chromosome Kuenenia_stuttgartiensis_MBR1"/>
</dbReference>
<organism evidence="1 2">
    <name type="scientific">Kuenenia stuttgartiensis</name>
    <dbReference type="NCBI Taxonomy" id="174633"/>
    <lineage>
        <taxon>Bacteria</taxon>
        <taxon>Pseudomonadati</taxon>
        <taxon>Planctomycetota</taxon>
        <taxon>Candidatus Brocadiia</taxon>
        <taxon>Candidatus Brocadiales</taxon>
        <taxon>Candidatus Brocadiaceae</taxon>
        <taxon>Candidatus Kuenenia</taxon>
    </lineage>
</organism>
<dbReference type="KEGG" id="kst:KSMBR1_0589"/>
<reference evidence="2" key="1">
    <citation type="submission" date="2017-10" db="EMBL/GenBank/DDBJ databases">
        <authorList>
            <person name="Frank J."/>
        </authorList>
    </citation>
    <scope>NUCLEOTIDE SEQUENCE [LARGE SCALE GENOMIC DNA]</scope>
</reference>
<sequence>MKVLLFTLCQAANIDIKNNLNILGAFDMITTTRVPIVYSSTLVLKLRFGKRDAGKKTFRISFIDADGKKLLPTLENAFFVTIPDGSSFCFMNFIHPIHKLPLNHFGNYSIDFSIDGALVWSFELIVAEARKNVT</sequence>
<gene>
    <name evidence="1" type="ORF">KSMBR1_0589</name>
</gene>
<proteinExistence type="predicted"/>
<dbReference type="RefSeq" id="WP_099323986.1">
    <property type="nucleotide sequence ID" value="NZ_LT934425.1"/>
</dbReference>
<accession>A0A2C9CC01</accession>
<name>A0A2C9CC01_KUEST</name>
<dbReference type="InterPro" id="IPR054221">
    <property type="entry name" value="DUF6941"/>
</dbReference>